<evidence type="ECO:0000256" key="7">
    <source>
        <dbReference type="SAM" id="SignalP"/>
    </source>
</evidence>
<dbReference type="RefSeq" id="XP_035781411.1">
    <property type="nucleotide sequence ID" value="XM_035925518.1"/>
</dbReference>
<dbReference type="SUPFAM" id="SSF57625">
    <property type="entry name" value="Invertebrate chitin-binding proteins"/>
    <property type="match status" value="3"/>
</dbReference>
<dbReference type="GO" id="GO:0008061">
    <property type="term" value="F:chitin binding"/>
    <property type="evidence" value="ECO:0007669"/>
    <property type="project" value="UniProtKB-KW"/>
</dbReference>
<dbReference type="Pfam" id="PF01607">
    <property type="entry name" value="CBM_14"/>
    <property type="match status" value="2"/>
</dbReference>
<evidence type="ECO:0000313" key="10">
    <source>
        <dbReference type="Proteomes" id="UP000069272"/>
    </source>
</evidence>
<feature type="compositionally biased region" description="Polar residues" evidence="6">
    <location>
        <begin position="683"/>
        <end position="707"/>
    </location>
</feature>
<keyword evidence="1" id="KW-0147">Chitin-binding</keyword>
<dbReference type="GO" id="GO:0005576">
    <property type="term" value="C:extracellular region"/>
    <property type="evidence" value="ECO:0007669"/>
    <property type="project" value="InterPro"/>
</dbReference>
<evidence type="ECO:0000256" key="5">
    <source>
        <dbReference type="ARBA" id="ARBA00023180"/>
    </source>
</evidence>
<feature type="region of interest" description="Disordered" evidence="6">
    <location>
        <begin position="219"/>
        <end position="248"/>
    </location>
</feature>
<sequence length="765" mass="85030">MRHIFKFTVLFTALIQSLVVSQTSLAYCPDATRPHATRCDQYLRCDNLANGDHVWTTVQCHKGLVYRQYIGTCVVPDNDWECDLSAEDDRNTNSDENVYGIDNLQYSAPSSTALDDGIELSRAIFPDDQESSGDGGLDQTFDEPVTSGSKNVENLSISQFKEPSVTSAATPTIKPTEDSSETTLQQLKKLIKHQQNWINTQMKRRNFLSGENGYFSATSSQEVHARVPTSSNSNSPATTSSEASKPAPGIVSEDIIRNLLNISQQLISNQKEAAALRTDVEKKPIVTQIYIPVPVGPSFQSSHPDYSSKILNNAQDPSVGVSLTNAYNIPQNYYTSQGNIGTRLQQNESIQQHPILYDGYGNQILPMSSNPQFGPFNPYQNPTQSPYTAHRPGQQNSPYSTPVNGPLLQAPFGSQGLYNNFQPLGSSVNYNQQPNNNFQQLVPSVNYNKQPDYAGQLASVNRNELLDQTASLDSDVDESSESDYAESKPSQAAISDELELSDFDDSDSSTSHLQMKLFALGDDTTLDYEQYKDSLMPMLEANPDDGRISVLTCSLGSRQPNRTDCFRYYVCNPHNGMFQTFTCPSNTAFNKVTRLCDTVSYKPCQTLKTEQQSQLQQLLREQGLPKRRKTHRKQQKNPTEKELLRTAQKYVALIRREAMKVLTRTNGAQQSVPLAVRRKAPISGSSNPVTRTSSTPTVQATPTTKPSRTAPRCRVEGRMADPVDFHNYYLCHRKSPKKFTKLKMACPTGLVYCAASQYCTLATNC</sequence>
<name>A0A182FKR2_ANOAL</name>
<feature type="signal peptide" evidence="7">
    <location>
        <begin position="1"/>
        <end position="26"/>
    </location>
</feature>
<feature type="compositionally biased region" description="Acidic residues" evidence="6">
    <location>
        <begin position="496"/>
        <end position="507"/>
    </location>
</feature>
<feature type="region of interest" description="Disordered" evidence="6">
    <location>
        <begin position="378"/>
        <end position="408"/>
    </location>
</feature>
<feature type="compositionally biased region" description="Basic residues" evidence="6">
    <location>
        <begin position="625"/>
        <end position="635"/>
    </location>
</feature>
<dbReference type="KEGG" id="aali:118460836"/>
<evidence type="ECO:0000256" key="1">
    <source>
        <dbReference type="ARBA" id="ARBA00022669"/>
    </source>
</evidence>
<reference evidence="9 10" key="1">
    <citation type="journal article" date="2017" name="G3 (Bethesda)">
        <title>The Physical Genome Mapping of Anopheles albimanus Corrected Scaffold Misassemblies and Identified Interarm Rearrangements in Genus Anopheles.</title>
        <authorList>
            <person name="Artemov G.N."/>
            <person name="Peery A.N."/>
            <person name="Jiang X."/>
            <person name="Tu Z."/>
            <person name="Stegniy V.N."/>
            <person name="Sharakhova M.V."/>
            <person name="Sharakhov I.V."/>
        </authorList>
    </citation>
    <scope>NUCLEOTIDE SEQUENCE [LARGE SCALE GENOMIC DNA]</scope>
    <source>
        <strain evidence="9 10">ALBI9_A</strain>
    </source>
</reference>
<dbReference type="InterPro" id="IPR036508">
    <property type="entry name" value="Chitin-bd_dom_sf"/>
</dbReference>
<evidence type="ECO:0000313" key="9">
    <source>
        <dbReference type="EnsemblMetazoa" id="AALB007120-PA"/>
    </source>
</evidence>
<keyword evidence="10" id="KW-1185">Reference proteome</keyword>
<evidence type="ECO:0000256" key="2">
    <source>
        <dbReference type="ARBA" id="ARBA00022729"/>
    </source>
</evidence>
<dbReference type="Proteomes" id="UP000069272">
    <property type="component" value="Chromosome 2R"/>
</dbReference>
<feature type="region of interest" description="Disordered" evidence="6">
    <location>
        <begin position="471"/>
        <end position="507"/>
    </location>
</feature>
<dbReference type="InterPro" id="IPR002557">
    <property type="entry name" value="Chitin-bd_dom"/>
</dbReference>
<keyword evidence="2 7" id="KW-0732">Signal</keyword>
<dbReference type="STRING" id="7167.A0A182FKR2"/>
<feature type="domain" description="Chitin-binding type-2" evidence="8">
    <location>
        <begin position="550"/>
        <end position="606"/>
    </location>
</feature>
<organism evidence="9 10">
    <name type="scientific">Anopheles albimanus</name>
    <name type="common">New world malaria mosquito</name>
    <dbReference type="NCBI Taxonomy" id="7167"/>
    <lineage>
        <taxon>Eukaryota</taxon>
        <taxon>Metazoa</taxon>
        <taxon>Ecdysozoa</taxon>
        <taxon>Arthropoda</taxon>
        <taxon>Hexapoda</taxon>
        <taxon>Insecta</taxon>
        <taxon>Pterygota</taxon>
        <taxon>Neoptera</taxon>
        <taxon>Endopterygota</taxon>
        <taxon>Diptera</taxon>
        <taxon>Nematocera</taxon>
        <taxon>Culicoidea</taxon>
        <taxon>Culicidae</taxon>
        <taxon>Anophelinae</taxon>
        <taxon>Anopheles</taxon>
    </lineage>
</organism>
<dbReference type="PANTHER" id="PTHR23301:SF0">
    <property type="entry name" value="CHITIN-BINDING TYPE-2 DOMAIN-CONTAINING PROTEIN-RELATED"/>
    <property type="match status" value="1"/>
</dbReference>
<reference evidence="9" key="2">
    <citation type="submission" date="2022-08" db="UniProtKB">
        <authorList>
            <consortium name="EnsemblMetazoa"/>
        </authorList>
    </citation>
    <scope>IDENTIFICATION</scope>
    <source>
        <strain evidence="9">STECLA/ALBI9_A</strain>
    </source>
</reference>
<keyword evidence="4" id="KW-1015">Disulfide bond</keyword>
<dbReference type="AlphaFoldDB" id="A0A182FKR2"/>
<dbReference type="GeneID" id="118460836"/>
<dbReference type="InterPro" id="IPR051940">
    <property type="entry name" value="Chitin_bind-dev_reg"/>
</dbReference>
<dbReference type="Gene3D" id="2.170.140.10">
    <property type="entry name" value="Chitin binding domain"/>
    <property type="match status" value="3"/>
</dbReference>
<dbReference type="PANTHER" id="PTHR23301">
    <property type="entry name" value="CHITIN BINDING PERITROPHIN-A"/>
    <property type="match status" value="1"/>
</dbReference>
<feature type="domain" description="Chitin-binding type-2" evidence="8">
    <location>
        <begin position="25"/>
        <end position="84"/>
    </location>
</feature>
<feature type="chain" id="PRO_5043523039" description="Chitin-binding type-2 domain-containing protein" evidence="7">
    <location>
        <begin position="27"/>
        <end position="765"/>
    </location>
</feature>
<dbReference type="VEuPathDB" id="VectorBase:AALB007120"/>
<keyword evidence="5" id="KW-0325">Glycoprotein</keyword>
<keyword evidence="3" id="KW-0677">Repeat</keyword>
<dbReference type="PROSITE" id="PS50940">
    <property type="entry name" value="CHIT_BIND_II"/>
    <property type="match status" value="2"/>
</dbReference>
<feature type="compositionally biased region" description="Acidic residues" evidence="6">
    <location>
        <begin position="474"/>
        <end position="484"/>
    </location>
</feature>
<evidence type="ECO:0000256" key="4">
    <source>
        <dbReference type="ARBA" id="ARBA00023157"/>
    </source>
</evidence>
<feature type="compositionally biased region" description="Polar residues" evidence="6">
    <location>
        <begin position="378"/>
        <end position="403"/>
    </location>
</feature>
<evidence type="ECO:0000259" key="8">
    <source>
        <dbReference type="PROSITE" id="PS50940"/>
    </source>
</evidence>
<accession>A0A182FKR2</accession>
<feature type="region of interest" description="Disordered" evidence="6">
    <location>
        <begin position="620"/>
        <end position="642"/>
    </location>
</feature>
<dbReference type="EnsemblMetazoa" id="AALB007120-RA">
    <property type="protein sequence ID" value="AALB007120-PA"/>
    <property type="gene ID" value="AALB007120"/>
</dbReference>
<protein>
    <recommendedName>
        <fullName evidence="8">Chitin-binding type-2 domain-containing protein</fullName>
    </recommendedName>
</protein>
<evidence type="ECO:0000256" key="3">
    <source>
        <dbReference type="ARBA" id="ARBA00022737"/>
    </source>
</evidence>
<evidence type="ECO:0000256" key="6">
    <source>
        <dbReference type="SAM" id="MobiDB-lite"/>
    </source>
</evidence>
<proteinExistence type="predicted"/>
<dbReference type="SMART" id="SM00494">
    <property type="entry name" value="ChtBD2"/>
    <property type="match status" value="3"/>
</dbReference>
<dbReference type="VEuPathDB" id="VectorBase:AALB20_034030"/>
<feature type="compositionally biased region" description="Low complexity" evidence="6">
    <location>
        <begin position="228"/>
        <end position="244"/>
    </location>
</feature>
<feature type="region of interest" description="Disordered" evidence="6">
    <location>
        <begin position="126"/>
        <end position="149"/>
    </location>
</feature>
<feature type="region of interest" description="Disordered" evidence="6">
    <location>
        <begin position="676"/>
        <end position="712"/>
    </location>
</feature>